<dbReference type="Pfam" id="PF02801">
    <property type="entry name" value="Ketoacyl-synt_C"/>
    <property type="match status" value="1"/>
</dbReference>
<dbReference type="PANTHER" id="PTHR11712">
    <property type="entry name" value="POLYKETIDE SYNTHASE-RELATED"/>
    <property type="match status" value="1"/>
</dbReference>
<sequence length="376" mass="39000">MSEDRADAALAITGWAVVSPLGTGAADFSRGWRAQESVLCDVEGMYPEELPVAKACVLPGFNVRDHLGRKGTSCFDRPTSFTVVAAGLALDDTDADLSEEARGSTGIAMGTGGGTQSLCDFIQETIVNDPPYLVNPIRFPYAVMNAAAGSAAIWHRLRGVNATITDGQTSFLAALRYGRNQLRNGYERTMLVGGVEEFTPQRAWAAEHLRGGLDSRVPLGEGAAVFVLEPAAAAEGRPRCAEVLSVEIGASADGEPDPAVVAAVVSRALRVAGVEGSDIATVASSLAGSPRRDSAERSGILEALGADTASWLPVKDRLGETYTASGALQLAAVLAEHRASPELDGRHALVTSVTSDGLVGAAVVRGWSRAGDADGL</sequence>
<gene>
    <name evidence="6" type="ORF">G9H71_20725</name>
</gene>
<evidence type="ECO:0000259" key="5">
    <source>
        <dbReference type="Pfam" id="PF02801"/>
    </source>
</evidence>
<dbReference type="EMBL" id="JAANNP010000110">
    <property type="protein sequence ID" value="NHC16214.1"/>
    <property type="molecule type" value="Genomic_DNA"/>
</dbReference>
<organism evidence="6 7">
    <name type="scientific">Motilibacter deserti</name>
    <dbReference type="NCBI Taxonomy" id="2714956"/>
    <lineage>
        <taxon>Bacteria</taxon>
        <taxon>Bacillati</taxon>
        <taxon>Actinomycetota</taxon>
        <taxon>Actinomycetes</taxon>
        <taxon>Motilibacterales</taxon>
        <taxon>Motilibacteraceae</taxon>
        <taxon>Motilibacter</taxon>
    </lineage>
</organism>
<name>A0ABX0H340_9ACTN</name>
<evidence type="ECO:0000256" key="3">
    <source>
        <dbReference type="RuleBase" id="RU003694"/>
    </source>
</evidence>
<keyword evidence="2 3" id="KW-0808">Transferase</keyword>
<evidence type="ECO:0000313" key="7">
    <source>
        <dbReference type="Proteomes" id="UP000800981"/>
    </source>
</evidence>
<evidence type="ECO:0000256" key="1">
    <source>
        <dbReference type="ARBA" id="ARBA00008467"/>
    </source>
</evidence>
<dbReference type="InterPro" id="IPR014031">
    <property type="entry name" value="Ketoacyl_synth_C"/>
</dbReference>
<evidence type="ECO:0000256" key="2">
    <source>
        <dbReference type="ARBA" id="ARBA00022679"/>
    </source>
</evidence>
<accession>A0ABX0H340</accession>
<dbReference type="Proteomes" id="UP000800981">
    <property type="component" value="Unassembled WGS sequence"/>
</dbReference>
<comment type="caution">
    <text evidence="6">The sequence shown here is derived from an EMBL/GenBank/DDBJ whole genome shotgun (WGS) entry which is preliminary data.</text>
</comment>
<reference evidence="6 7" key="1">
    <citation type="submission" date="2020-03" db="EMBL/GenBank/DDBJ databases">
        <title>Two novel Motilibacter sp.</title>
        <authorList>
            <person name="Liu S."/>
        </authorList>
    </citation>
    <scope>NUCLEOTIDE SEQUENCE [LARGE SCALE GENOMIC DNA]</scope>
    <source>
        <strain evidence="6 7">E257</strain>
    </source>
</reference>
<evidence type="ECO:0000259" key="4">
    <source>
        <dbReference type="Pfam" id="PF00109"/>
    </source>
</evidence>
<evidence type="ECO:0000313" key="6">
    <source>
        <dbReference type="EMBL" id="NHC16214.1"/>
    </source>
</evidence>
<dbReference type="Gene3D" id="3.40.47.10">
    <property type="match status" value="2"/>
</dbReference>
<dbReference type="RefSeq" id="WP_166284674.1">
    <property type="nucleotide sequence ID" value="NZ_JAANNP010000110.1"/>
</dbReference>
<dbReference type="SUPFAM" id="SSF53901">
    <property type="entry name" value="Thiolase-like"/>
    <property type="match status" value="2"/>
</dbReference>
<proteinExistence type="inferred from homology"/>
<dbReference type="InterPro" id="IPR016039">
    <property type="entry name" value="Thiolase-like"/>
</dbReference>
<keyword evidence="7" id="KW-1185">Reference proteome</keyword>
<evidence type="ECO:0008006" key="8">
    <source>
        <dbReference type="Google" id="ProtNLM"/>
    </source>
</evidence>
<dbReference type="PANTHER" id="PTHR11712:SF336">
    <property type="entry name" value="3-OXOACYL-[ACYL-CARRIER-PROTEIN] SYNTHASE, MITOCHONDRIAL"/>
    <property type="match status" value="1"/>
</dbReference>
<feature type="domain" description="Beta-ketoacyl synthase C-terminal" evidence="5">
    <location>
        <begin position="255"/>
        <end position="334"/>
    </location>
</feature>
<dbReference type="Pfam" id="PF00109">
    <property type="entry name" value="ketoacyl-synt"/>
    <property type="match status" value="1"/>
</dbReference>
<feature type="domain" description="Beta-ketoacyl synthase-like N-terminal" evidence="4">
    <location>
        <begin position="10"/>
        <end position="206"/>
    </location>
</feature>
<dbReference type="InterPro" id="IPR000794">
    <property type="entry name" value="Beta-ketoacyl_synthase"/>
</dbReference>
<protein>
    <recommendedName>
        <fullName evidence="8">3-oxoacyl-[acyl-carrier-protein] synthase II</fullName>
    </recommendedName>
</protein>
<dbReference type="InterPro" id="IPR014030">
    <property type="entry name" value="Ketoacyl_synth_N"/>
</dbReference>
<comment type="similarity">
    <text evidence="1 3">Belongs to the thiolase-like superfamily. Beta-ketoacyl-ACP synthases family.</text>
</comment>